<dbReference type="GO" id="GO:0006779">
    <property type="term" value="P:porphyrin-containing compound biosynthetic process"/>
    <property type="evidence" value="ECO:0007669"/>
    <property type="project" value="InterPro"/>
</dbReference>
<evidence type="ECO:0000256" key="7">
    <source>
        <dbReference type="ARBA" id="ARBA00023014"/>
    </source>
</evidence>
<comment type="function">
    <text evidence="9">Probably acts as a heme chaperone, transferring heme to an unknown acceptor. Binds one molecule of heme per monomer, possibly covalently. Binds 1 [4Fe-4S] cluster. The cluster is coordinated with 3 cysteines and an exchangeable S-adenosyl-L-methionine.</text>
</comment>
<evidence type="ECO:0000256" key="5">
    <source>
        <dbReference type="ARBA" id="ARBA00022723"/>
    </source>
</evidence>
<dbReference type="SFLD" id="SFLDG01065">
    <property type="entry name" value="anaerobic_coproporphyrinogen-I"/>
    <property type="match status" value="1"/>
</dbReference>
<dbReference type="GO" id="GO:0004109">
    <property type="term" value="F:coproporphyrinogen oxidase activity"/>
    <property type="evidence" value="ECO:0007669"/>
    <property type="project" value="InterPro"/>
</dbReference>
<comment type="subcellular location">
    <subcellularLocation>
        <location evidence="9">Cytoplasm</location>
    </subcellularLocation>
</comment>
<evidence type="ECO:0000256" key="1">
    <source>
        <dbReference type="ARBA" id="ARBA00006100"/>
    </source>
</evidence>
<keyword evidence="9" id="KW-0004">4Fe-4S</keyword>
<dbReference type="Pfam" id="PF06969">
    <property type="entry name" value="HemN_C"/>
    <property type="match status" value="1"/>
</dbReference>
<keyword evidence="3 9" id="KW-0349">Heme</keyword>
<dbReference type="Proteomes" id="UP000067683">
    <property type="component" value="Chromosome"/>
</dbReference>
<dbReference type="NCBIfam" id="TIGR00539">
    <property type="entry name" value="hemN_rel"/>
    <property type="match status" value="1"/>
</dbReference>
<dbReference type="InterPro" id="IPR013785">
    <property type="entry name" value="Aldolase_TIM"/>
</dbReference>
<keyword evidence="12" id="KW-1185">Reference proteome</keyword>
<sequence length="379" mass="43105">MVKGMYIHIPFCHQICFYCDFNKVFFKDQPVDAYIESIGKELALWKQEGALDHPLETVFLGGGTPTALTPQQLERLLELIHQYVPMAESVEWSSEANPDELTREKMEVLYKGGVNRLSMGVQTFDQDLLKRLGRTHANDDVLRAVETAREVGFTNISFDLMYGLPGQTMAQWDETLARAFAFGMPHFSAYSLIIEPKTVFYNLMVKGKLNTVTEDLEGDMYERLMDEMEKHGLHQYEISNFAKPGHESRHNLLYWDNEEYIGVGAGAHGYVKGVRYSNHGPLKKYMEPLESGERPVLDATQVSVKAQMEEEMFLGLRKTAGVDIAHFEEKFGAPLEKVYGEILRSETAKGNLAIEQGRVKLTHKGRFVGNEVFEQFLLS</sequence>
<dbReference type="PANTHER" id="PTHR13932:SF5">
    <property type="entry name" value="RADICAL S-ADENOSYL METHIONINE DOMAIN-CONTAINING PROTEIN 1, MITOCHONDRIAL"/>
    <property type="match status" value="1"/>
</dbReference>
<evidence type="ECO:0000313" key="11">
    <source>
        <dbReference type="EMBL" id="ALS74236.1"/>
    </source>
</evidence>
<dbReference type="EMBL" id="CP013659">
    <property type="protein sequence ID" value="ALS74236.1"/>
    <property type="molecule type" value="Genomic_DNA"/>
</dbReference>
<keyword evidence="7 9" id="KW-0411">Iron-sulfur</keyword>
<organism evidence="11 12">
    <name type="scientific">Planococcus rifietoensis</name>
    <dbReference type="NCBI Taxonomy" id="200991"/>
    <lineage>
        <taxon>Bacteria</taxon>
        <taxon>Bacillati</taxon>
        <taxon>Bacillota</taxon>
        <taxon>Bacilli</taxon>
        <taxon>Bacillales</taxon>
        <taxon>Caryophanaceae</taxon>
        <taxon>Planococcus</taxon>
    </lineage>
</organism>
<dbReference type="RefSeq" id="WP_058380943.1">
    <property type="nucleotide sequence ID" value="NZ_CP013659.2"/>
</dbReference>
<dbReference type="GO" id="GO:0046872">
    <property type="term" value="F:metal ion binding"/>
    <property type="evidence" value="ECO:0007669"/>
    <property type="project" value="UniProtKB-UniRule"/>
</dbReference>
<proteinExistence type="inferred from homology"/>
<dbReference type="PROSITE" id="PS51918">
    <property type="entry name" value="RADICAL_SAM"/>
    <property type="match status" value="1"/>
</dbReference>
<evidence type="ECO:0000259" key="10">
    <source>
        <dbReference type="PROSITE" id="PS51918"/>
    </source>
</evidence>
<dbReference type="InterPro" id="IPR006638">
    <property type="entry name" value="Elp3/MiaA/NifB-like_rSAM"/>
</dbReference>
<keyword evidence="9" id="KW-0963">Cytoplasm</keyword>
<evidence type="ECO:0000256" key="2">
    <source>
        <dbReference type="ARBA" id="ARBA00017228"/>
    </source>
</evidence>
<protein>
    <recommendedName>
        <fullName evidence="2 9">Heme chaperone HemW</fullName>
    </recommendedName>
</protein>
<evidence type="ECO:0000256" key="9">
    <source>
        <dbReference type="RuleBase" id="RU364116"/>
    </source>
</evidence>
<gene>
    <name evidence="11" type="ORF">AUC31_02715</name>
</gene>
<feature type="domain" description="Radical SAM core" evidence="10">
    <location>
        <begin position="1"/>
        <end position="234"/>
    </location>
</feature>
<dbReference type="InterPro" id="IPR004559">
    <property type="entry name" value="HemW-like"/>
</dbReference>
<evidence type="ECO:0000313" key="12">
    <source>
        <dbReference type="Proteomes" id="UP000067683"/>
    </source>
</evidence>
<dbReference type="InterPro" id="IPR058240">
    <property type="entry name" value="rSAM_sf"/>
</dbReference>
<comment type="similarity">
    <text evidence="1">Belongs to the anaerobic coproporphyrinogen-III oxidase family. HemW subfamily.</text>
</comment>
<dbReference type="SUPFAM" id="SSF102114">
    <property type="entry name" value="Radical SAM enzymes"/>
    <property type="match status" value="1"/>
</dbReference>
<dbReference type="AlphaFoldDB" id="A0A0U2Z4Z6"/>
<dbReference type="CDD" id="cd01335">
    <property type="entry name" value="Radical_SAM"/>
    <property type="match status" value="1"/>
</dbReference>
<evidence type="ECO:0000256" key="8">
    <source>
        <dbReference type="ARBA" id="ARBA00023186"/>
    </source>
</evidence>
<keyword evidence="5 9" id="KW-0479">Metal-binding</keyword>
<dbReference type="PANTHER" id="PTHR13932">
    <property type="entry name" value="COPROPORPHYRINIGEN III OXIDASE"/>
    <property type="match status" value="1"/>
</dbReference>
<keyword evidence="6 9" id="KW-0408">Iron</keyword>
<dbReference type="InterPro" id="IPR010723">
    <property type="entry name" value="HemN_C"/>
</dbReference>
<dbReference type="Pfam" id="PF04055">
    <property type="entry name" value="Radical_SAM"/>
    <property type="match status" value="1"/>
</dbReference>
<keyword evidence="8 9" id="KW-0143">Chaperone</keyword>
<dbReference type="STRING" id="200991.AUC31_02715"/>
<dbReference type="SMART" id="SM00729">
    <property type="entry name" value="Elp3"/>
    <property type="match status" value="1"/>
</dbReference>
<dbReference type="SFLD" id="SFLDG01082">
    <property type="entry name" value="B12-binding_domain_containing"/>
    <property type="match status" value="1"/>
</dbReference>
<evidence type="ECO:0000256" key="6">
    <source>
        <dbReference type="ARBA" id="ARBA00023004"/>
    </source>
</evidence>
<dbReference type="OrthoDB" id="9808022at2"/>
<evidence type="ECO:0000256" key="3">
    <source>
        <dbReference type="ARBA" id="ARBA00022617"/>
    </source>
</evidence>
<evidence type="ECO:0000256" key="4">
    <source>
        <dbReference type="ARBA" id="ARBA00022691"/>
    </source>
</evidence>
<reference evidence="11" key="1">
    <citation type="submission" date="2016-01" db="EMBL/GenBank/DDBJ databases">
        <title>Complete genome of Planococcus rifietoensis type strain M8.</title>
        <authorList>
            <person name="See-Too W.S."/>
        </authorList>
    </citation>
    <scope>NUCLEOTIDE SEQUENCE [LARGE SCALE GENOMIC DNA]</scope>
    <source>
        <strain evidence="11">M8</strain>
    </source>
</reference>
<dbReference type="SFLD" id="SFLDF00562">
    <property type="entry name" value="HemN-like__clustered_with_heat"/>
    <property type="match status" value="1"/>
</dbReference>
<dbReference type="InterPro" id="IPR034505">
    <property type="entry name" value="Coproporphyrinogen-III_oxidase"/>
</dbReference>
<dbReference type="Gene3D" id="3.20.20.70">
    <property type="entry name" value="Aldolase class I"/>
    <property type="match status" value="1"/>
</dbReference>
<dbReference type="InterPro" id="IPR007197">
    <property type="entry name" value="rSAM"/>
</dbReference>
<dbReference type="SFLD" id="SFLDF00288">
    <property type="entry name" value="HemN-like__clustered_with_nucl"/>
    <property type="match status" value="1"/>
</dbReference>
<dbReference type="SFLD" id="SFLDS00029">
    <property type="entry name" value="Radical_SAM"/>
    <property type="match status" value="1"/>
</dbReference>
<dbReference type="GO" id="GO:0051539">
    <property type="term" value="F:4 iron, 4 sulfur cluster binding"/>
    <property type="evidence" value="ECO:0007669"/>
    <property type="project" value="UniProtKB-UniRule"/>
</dbReference>
<dbReference type="GO" id="GO:0005737">
    <property type="term" value="C:cytoplasm"/>
    <property type="evidence" value="ECO:0007669"/>
    <property type="project" value="UniProtKB-SubCell"/>
</dbReference>
<dbReference type="KEGG" id="prt:AUC31_02715"/>
<keyword evidence="4 9" id="KW-0949">S-adenosyl-L-methionine</keyword>
<name>A0A0U2Z4Z6_9BACL</name>
<accession>A0A0U2Z4Z6</accession>